<evidence type="ECO:0000259" key="3">
    <source>
        <dbReference type="Pfam" id="PF00823"/>
    </source>
</evidence>
<keyword evidence="6" id="KW-1185">Reference proteome</keyword>
<feature type="domain" description="PPE" evidence="3">
    <location>
        <begin position="4"/>
        <end position="169"/>
    </location>
</feature>
<dbReference type="STRING" id="292462.AWC05_13100"/>
<feature type="domain" description="PPE family C-terminal" evidence="4">
    <location>
        <begin position="302"/>
        <end position="389"/>
    </location>
</feature>
<dbReference type="Pfam" id="PF12484">
    <property type="entry name" value="PPE-SVP"/>
    <property type="match status" value="1"/>
</dbReference>
<proteinExistence type="inferred from homology"/>
<dbReference type="InterPro" id="IPR038332">
    <property type="entry name" value="PPE_sf"/>
</dbReference>
<dbReference type="SUPFAM" id="SSF140459">
    <property type="entry name" value="PE/PPE dimer-like"/>
    <property type="match status" value="1"/>
</dbReference>
<dbReference type="GO" id="GO:0052572">
    <property type="term" value="P:response to host immune response"/>
    <property type="evidence" value="ECO:0007669"/>
    <property type="project" value="TreeGrafter"/>
</dbReference>
<dbReference type="Proteomes" id="UP000193010">
    <property type="component" value="Unassembled WGS sequence"/>
</dbReference>
<evidence type="ECO:0000313" key="5">
    <source>
        <dbReference type="EMBL" id="ORV54833.1"/>
    </source>
</evidence>
<dbReference type="Gene3D" id="1.20.1260.20">
    <property type="entry name" value="PPE superfamily"/>
    <property type="match status" value="1"/>
</dbReference>
<evidence type="ECO:0008006" key="7">
    <source>
        <dbReference type="Google" id="ProtNLM"/>
    </source>
</evidence>
<sequence>MVLDFAFFPPEINSALMYGGAGSGPLLAAAAAWDGLAADMWASATSFDSVVSGLASNGQWTGPSAESMTQAAAPYLQWLHTAAAHASMSAVQARVAAMSYESAFAATVPPAAIAANRIQLMTLIATNILGQNTAAIAMTEFEYIQMWLQDVLAMFGYHAGAQSVMSALPSISSAPSSLAGLFTTPLSTLASQFTGALSSLGGQIFGPGFSSAVTAIQSALSQVGSIVTSAPVSSLMSAAQIGMYPASALMPPMMTLAQGTAPVTSLASATNAAATGASQTVGSTAPGMRMMSGDGSWGSSISASLGRARLVGAISVPSVWQGSTPAPIVSSAMAGAGATGTVVEPAGTTSSMPMPARAGVGHDKPAEMVGRAGTSQTHVVQTRPKVVPRKGA</sequence>
<dbReference type="FunFam" id="1.20.1260.20:FF:000001">
    <property type="entry name" value="PPE family protein PPE41"/>
    <property type="match status" value="1"/>
</dbReference>
<feature type="region of interest" description="Disordered" evidence="2">
    <location>
        <begin position="369"/>
        <end position="392"/>
    </location>
</feature>
<name>A0A1X1UDB3_MYCFL</name>
<dbReference type="PANTHER" id="PTHR46766:SF1">
    <property type="entry name" value="GLUTAMINE-RICH PROTEIN 2"/>
    <property type="match status" value="1"/>
</dbReference>
<dbReference type="OrthoDB" id="4753779at2"/>
<evidence type="ECO:0000313" key="6">
    <source>
        <dbReference type="Proteomes" id="UP000193010"/>
    </source>
</evidence>
<evidence type="ECO:0000256" key="1">
    <source>
        <dbReference type="ARBA" id="ARBA00010652"/>
    </source>
</evidence>
<protein>
    <recommendedName>
        <fullName evidence="7">PPE family domain-containing protein</fullName>
    </recommendedName>
</protein>
<dbReference type="PANTHER" id="PTHR46766">
    <property type="entry name" value="GLUTAMINE-RICH PROTEIN 2"/>
    <property type="match status" value="1"/>
</dbReference>
<dbReference type="RefSeq" id="WP_085220619.1">
    <property type="nucleotide sequence ID" value="NZ_AP022576.1"/>
</dbReference>
<dbReference type="AlphaFoldDB" id="A0A1X1UDB3"/>
<dbReference type="EMBL" id="LQOV01000007">
    <property type="protein sequence ID" value="ORV54833.1"/>
    <property type="molecule type" value="Genomic_DNA"/>
</dbReference>
<dbReference type="Pfam" id="PF00823">
    <property type="entry name" value="PPE"/>
    <property type="match status" value="1"/>
</dbReference>
<organism evidence="5 6">
    <name type="scientific">Mycobacterium florentinum</name>
    <dbReference type="NCBI Taxonomy" id="292462"/>
    <lineage>
        <taxon>Bacteria</taxon>
        <taxon>Bacillati</taxon>
        <taxon>Actinomycetota</taxon>
        <taxon>Actinomycetes</taxon>
        <taxon>Mycobacteriales</taxon>
        <taxon>Mycobacteriaceae</taxon>
        <taxon>Mycobacterium</taxon>
        <taxon>Mycobacterium simiae complex</taxon>
    </lineage>
</organism>
<evidence type="ECO:0000256" key="2">
    <source>
        <dbReference type="SAM" id="MobiDB-lite"/>
    </source>
</evidence>
<comment type="caution">
    <text evidence="5">The sequence shown here is derived from an EMBL/GenBank/DDBJ whole genome shotgun (WGS) entry which is preliminary data.</text>
</comment>
<comment type="similarity">
    <text evidence="1">Belongs to the mycobacterial PPE family.</text>
</comment>
<reference evidence="5 6" key="1">
    <citation type="submission" date="2016-01" db="EMBL/GenBank/DDBJ databases">
        <title>The new phylogeny of the genus Mycobacterium.</title>
        <authorList>
            <person name="Tarcisio F."/>
            <person name="Conor M."/>
            <person name="Antonella G."/>
            <person name="Elisabetta G."/>
            <person name="Giulia F.S."/>
            <person name="Sara T."/>
            <person name="Anna F."/>
            <person name="Clotilde B."/>
            <person name="Roberto B."/>
            <person name="Veronica D.S."/>
            <person name="Fabio R."/>
            <person name="Monica P."/>
            <person name="Olivier J."/>
            <person name="Enrico T."/>
            <person name="Nicola S."/>
        </authorList>
    </citation>
    <scope>NUCLEOTIDE SEQUENCE [LARGE SCALE GENOMIC DNA]</scope>
    <source>
        <strain evidence="5 6">DSM 44852</strain>
    </source>
</reference>
<accession>A0A1X1UDB3</accession>
<gene>
    <name evidence="5" type="ORF">AWC05_13100</name>
</gene>
<evidence type="ECO:0000259" key="4">
    <source>
        <dbReference type="Pfam" id="PF12484"/>
    </source>
</evidence>
<dbReference type="InterPro" id="IPR000030">
    <property type="entry name" value="PPE_dom"/>
</dbReference>
<dbReference type="InterPro" id="IPR022171">
    <property type="entry name" value="PPE_C"/>
</dbReference>